<name>A0A0C3C8H6_HEBCY</name>
<evidence type="ECO:0000313" key="3">
    <source>
        <dbReference type="Proteomes" id="UP000053424"/>
    </source>
</evidence>
<reference evidence="3" key="2">
    <citation type="submission" date="2015-01" db="EMBL/GenBank/DDBJ databases">
        <title>Evolutionary Origins and Diversification of the Mycorrhizal Mutualists.</title>
        <authorList>
            <consortium name="DOE Joint Genome Institute"/>
            <consortium name="Mycorrhizal Genomics Consortium"/>
            <person name="Kohler A."/>
            <person name="Kuo A."/>
            <person name="Nagy L.G."/>
            <person name="Floudas D."/>
            <person name="Copeland A."/>
            <person name="Barry K.W."/>
            <person name="Cichocki N."/>
            <person name="Veneault-Fourrey C."/>
            <person name="LaButti K."/>
            <person name="Lindquist E.A."/>
            <person name="Lipzen A."/>
            <person name="Lundell T."/>
            <person name="Morin E."/>
            <person name="Murat C."/>
            <person name="Riley R."/>
            <person name="Ohm R."/>
            <person name="Sun H."/>
            <person name="Tunlid A."/>
            <person name="Henrissat B."/>
            <person name="Grigoriev I.V."/>
            <person name="Hibbett D.S."/>
            <person name="Martin F."/>
        </authorList>
    </citation>
    <scope>NUCLEOTIDE SEQUENCE [LARGE SCALE GENOMIC DNA]</scope>
    <source>
        <strain evidence="3">h7</strain>
    </source>
</reference>
<dbReference type="EMBL" id="KN831782">
    <property type="protein sequence ID" value="KIM40529.1"/>
    <property type="molecule type" value="Genomic_DNA"/>
</dbReference>
<feature type="compositionally biased region" description="Pro residues" evidence="1">
    <location>
        <begin position="240"/>
        <end position="256"/>
    </location>
</feature>
<evidence type="ECO:0000313" key="2">
    <source>
        <dbReference type="EMBL" id="KIM40529.1"/>
    </source>
</evidence>
<organism evidence="2 3">
    <name type="scientific">Hebeloma cylindrosporum</name>
    <dbReference type="NCBI Taxonomy" id="76867"/>
    <lineage>
        <taxon>Eukaryota</taxon>
        <taxon>Fungi</taxon>
        <taxon>Dikarya</taxon>
        <taxon>Basidiomycota</taxon>
        <taxon>Agaricomycotina</taxon>
        <taxon>Agaricomycetes</taxon>
        <taxon>Agaricomycetidae</taxon>
        <taxon>Agaricales</taxon>
        <taxon>Agaricineae</taxon>
        <taxon>Hymenogastraceae</taxon>
        <taxon>Hebeloma</taxon>
    </lineage>
</organism>
<feature type="compositionally biased region" description="Pro residues" evidence="1">
    <location>
        <begin position="263"/>
        <end position="280"/>
    </location>
</feature>
<feature type="compositionally biased region" description="Polar residues" evidence="1">
    <location>
        <begin position="115"/>
        <end position="127"/>
    </location>
</feature>
<dbReference type="STRING" id="686832.A0A0C3C8H6"/>
<feature type="region of interest" description="Disordered" evidence="1">
    <location>
        <begin position="440"/>
        <end position="562"/>
    </location>
</feature>
<feature type="compositionally biased region" description="Polar residues" evidence="1">
    <location>
        <begin position="1"/>
        <end position="15"/>
    </location>
</feature>
<feature type="compositionally biased region" description="Low complexity" evidence="1">
    <location>
        <begin position="66"/>
        <end position="75"/>
    </location>
</feature>
<evidence type="ECO:0000256" key="1">
    <source>
        <dbReference type="SAM" id="MobiDB-lite"/>
    </source>
</evidence>
<dbReference type="HOGENOM" id="CLU_021369_1_0_1"/>
<feature type="compositionally biased region" description="Polar residues" evidence="1">
    <location>
        <begin position="134"/>
        <end position="152"/>
    </location>
</feature>
<dbReference type="OrthoDB" id="2162994at2759"/>
<protein>
    <recommendedName>
        <fullName evidence="4">GATA-type domain-containing protein</fullName>
    </recommendedName>
</protein>
<feature type="compositionally biased region" description="Polar residues" evidence="1">
    <location>
        <begin position="474"/>
        <end position="502"/>
    </location>
</feature>
<proteinExistence type="predicted"/>
<feature type="compositionally biased region" description="Polar residues" evidence="1">
    <location>
        <begin position="27"/>
        <end position="42"/>
    </location>
</feature>
<feature type="compositionally biased region" description="Low complexity" evidence="1">
    <location>
        <begin position="281"/>
        <end position="293"/>
    </location>
</feature>
<feature type="compositionally biased region" description="Low complexity" evidence="1">
    <location>
        <begin position="158"/>
        <end position="171"/>
    </location>
</feature>
<feature type="compositionally biased region" description="Low complexity" evidence="1">
    <location>
        <begin position="179"/>
        <end position="195"/>
    </location>
</feature>
<sequence>MTSAHRYSLPSQNESVRLPSLKDLNFQYRSQPPQDSPNTQQDHAPPPARHPSSWGRSNQNPPPSNPSISSLQSHPHQQHTPPLSAGAHENVVPKVEYPSKHENGGYAHPGLPLSAQVTQVPGSVNTGRNEDSPHSPNNSKRARTTTNMGSSSRDVRASHPYAPPQYASYPPASQPPAASPSYHQMSSNMASSHPAQPAPPPPPHEQMHQHPVPVSTHPGYGPPYQYMRQPPVMHQQHPSNPYPSPGLPPSAPPPQGPWGQQPQHPPPPQHHHQPPPPPQQPQQQQHVQHPSHIQPHHPPPVAPNSGYMVPHHMQPPLPVSAPQHPQQHPPPPQQQQPPPQYQQPPPPPQQLQQPSFARTTAIVPTNIDTRQQYQTGDPARNDTMAEINNHCSILYNFAHRYAQMQQSNPNAQPLEHELQEMSERALTVVRLLEELRRLNAPEGDQSREPPSNAMHQSPDDPRPPKRPWEDIDDTTQPSSESNNFTEQQQYSSVDVKPQSTAEQDMELIRTKRATSTAGSTGPAGQPKSKYRKRSRTAGYTAREVPFLQHQRDTRVAPWPGWS</sequence>
<feature type="region of interest" description="Disordered" evidence="1">
    <location>
        <begin position="1"/>
        <end position="354"/>
    </location>
</feature>
<dbReference type="AlphaFoldDB" id="A0A0C3C8H6"/>
<reference evidence="2 3" key="1">
    <citation type="submission" date="2014-04" db="EMBL/GenBank/DDBJ databases">
        <authorList>
            <consortium name="DOE Joint Genome Institute"/>
            <person name="Kuo A."/>
            <person name="Gay G."/>
            <person name="Dore J."/>
            <person name="Kohler A."/>
            <person name="Nagy L.G."/>
            <person name="Floudas D."/>
            <person name="Copeland A."/>
            <person name="Barry K.W."/>
            <person name="Cichocki N."/>
            <person name="Veneault-Fourrey C."/>
            <person name="LaButti K."/>
            <person name="Lindquist E.A."/>
            <person name="Lipzen A."/>
            <person name="Lundell T."/>
            <person name="Morin E."/>
            <person name="Murat C."/>
            <person name="Sun H."/>
            <person name="Tunlid A."/>
            <person name="Henrissat B."/>
            <person name="Grigoriev I.V."/>
            <person name="Hibbett D.S."/>
            <person name="Martin F."/>
            <person name="Nordberg H.P."/>
            <person name="Cantor M.N."/>
            <person name="Hua S.X."/>
        </authorList>
    </citation>
    <scope>NUCLEOTIDE SEQUENCE [LARGE SCALE GENOMIC DNA]</scope>
    <source>
        <strain evidence="3">h7</strain>
    </source>
</reference>
<accession>A0A0C3C8H6</accession>
<feature type="compositionally biased region" description="Pro residues" evidence="1">
    <location>
        <begin position="327"/>
        <end position="349"/>
    </location>
</feature>
<gene>
    <name evidence="2" type="ORF">M413DRAFT_445974</name>
</gene>
<feature type="compositionally biased region" description="Basic and acidic residues" evidence="1">
    <location>
        <begin position="457"/>
        <end position="469"/>
    </location>
</feature>
<keyword evidence="3" id="KW-1185">Reference proteome</keyword>
<dbReference type="Proteomes" id="UP000053424">
    <property type="component" value="Unassembled WGS sequence"/>
</dbReference>
<evidence type="ECO:0008006" key="4">
    <source>
        <dbReference type="Google" id="ProtNLM"/>
    </source>
</evidence>